<feature type="domain" description="AMP-dependent synthetase/ligase" evidence="1">
    <location>
        <begin position="22"/>
        <end position="364"/>
    </location>
</feature>
<dbReference type="Proteomes" id="UP001196870">
    <property type="component" value="Unassembled WGS sequence"/>
</dbReference>
<dbReference type="InterPro" id="IPR042099">
    <property type="entry name" value="ANL_N_sf"/>
</dbReference>
<dbReference type="InterPro" id="IPR025110">
    <property type="entry name" value="AMP-bd_C"/>
</dbReference>
<gene>
    <name evidence="3" type="ORF">GXW71_14010</name>
</gene>
<evidence type="ECO:0000259" key="2">
    <source>
        <dbReference type="Pfam" id="PF13193"/>
    </source>
</evidence>
<sequence>MSPDAAVAMPPIGPLTLRQVMDAQALAEPERIFCAHDGQAISFGALDAAVNRIANGLLAEGLRPGDRVALMLPGHPDHIACILALAKLGLVRVPVNTGLQGASLAYPFDAFAVEALIADRAYADALAPVLAERRLRAVFWRGGGDGPSFEALLAHPDAGPPPVAPGADDILAITPSSGTTGAPKGVLKSDRTLRAGPMAILRLTEARPGDTLLFWEALHHGAGVAVVIAAILGRLRLGMVDRFSASRFWQQARESGATRVHYLGSVLPMVLRQPERPDDRDHGVRMAWGGGCPPEIWRAVEQRFGVEIREGYGLSELITFCTLNLTGKPGSIGRPLSWYEAMVADPEGRPLPPGEAGELCFRAKEAGLHFLGYFRNGPATAEAMRDGWFRTGDLARQDEEGDLFFVGRAKDSIRRRGINVSAWEVERVLLEHPAIEEVALIGVPSELGEDEIKIFVRRAAGATLDAASLLRWCAPRLPRFQLPRYVAFVADFPRTPTQRIRKLELPRDTAGCWDLEAAAEPGRPHMG</sequence>
<dbReference type="Gene3D" id="3.30.300.30">
    <property type="match status" value="1"/>
</dbReference>
<dbReference type="Gene3D" id="3.40.50.12780">
    <property type="entry name" value="N-terminal domain of ligase-like"/>
    <property type="match status" value="1"/>
</dbReference>
<dbReference type="GO" id="GO:0016874">
    <property type="term" value="F:ligase activity"/>
    <property type="evidence" value="ECO:0007669"/>
    <property type="project" value="UniProtKB-KW"/>
</dbReference>
<evidence type="ECO:0000313" key="3">
    <source>
        <dbReference type="EMBL" id="MBR0665472.1"/>
    </source>
</evidence>
<dbReference type="InterPro" id="IPR020845">
    <property type="entry name" value="AMP-binding_CS"/>
</dbReference>
<dbReference type="EMBL" id="JAAGBB010000015">
    <property type="protein sequence ID" value="MBR0665472.1"/>
    <property type="molecule type" value="Genomic_DNA"/>
</dbReference>
<dbReference type="PANTHER" id="PTHR43767:SF1">
    <property type="entry name" value="NONRIBOSOMAL PEPTIDE SYNTHASE PES1 (EUROFUNG)-RELATED"/>
    <property type="match status" value="1"/>
</dbReference>
<accession>A0ABS5EYV1</accession>
<dbReference type="RefSeq" id="WP_211853143.1">
    <property type="nucleotide sequence ID" value="NZ_JAAGBB010000015.1"/>
</dbReference>
<dbReference type="InterPro" id="IPR050237">
    <property type="entry name" value="ATP-dep_AMP-bd_enzyme"/>
</dbReference>
<dbReference type="Pfam" id="PF13193">
    <property type="entry name" value="AMP-binding_C"/>
    <property type="match status" value="1"/>
</dbReference>
<dbReference type="SUPFAM" id="SSF56801">
    <property type="entry name" value="Acetyl-CoA synthetase-like"/>
    <property type="match status" value="1"/>
</dbReference>
<organism evidence="3 4">
    <name type="scientific">Plastoroseomonas hellenica</name>
    <dbReference type="NCBI Taxonomy" id="2687306"/>
    <lineage>
        <taxon>Bacteria</taxon>
        <taxon>Pseudomonadati</taxon>
        <taxon>Pseudomonadota</taxon>
        <taxon>Alphaproteobacteria</taxon>
        <taxon>Acetobacterales</taxon>
        <taxon>Acetobacteraceae</taxon>
        <taxon>Plastoroseomonas</taxon>
    </lineage>
</organism>
<dbReference type="PANTHER" id="PTHR43767">
    <property type="entry name" value="LONG-CHAIN-FATTY-ACID--COA LIGASE"/>
    <property type="match status" value="1"/>
</dbReference>
<feature type="domain" description="AMP-binding enzyme C-terminal" evidence="2">
    <location>
        <begin position="424"/>
        <end position="497"/>
    </location>
</feature>
<keyword evidence="4" id="KW-1185">Reference proteome</keyword>
<dbReference type="InterPro" id="IPR045851">
    <property type="entry name" value="AMP-bd_C_sf"/>
</dbReference>
<dbReference type="InterPro" id="IPR000873">
    <property type="entry name" value="AMP-dep_synth/lig_dom"/>
</dbReference>
<reference evidence="4" key="1">
    <citation type="journal article" date="2021" name="Syst. Appl. Microbiol.">
        <title>Roseomonas hellenica sp. nov., isolated from roots of wild-growing Alkanna tinctoria.</title>
        <authorList>
            <person name="Rat A."/>
            <person name="Naranjo H.D."/>
            <person name="Lebbe L."/>
            <person name="Cnockaert M."/>
            <person name="Krigas N."/>
            <person name="Grigoriadou K."/>
            <person name="Maloupa E."/>
            <person name="Willems A."/>
        </authorList>
    </citation>
    <scope>NUCLEOTIDE SEQUENCE [LARGE SCALE GENOMIC DNA]</scope>
    <source>
        <strain evidence="4">LMG 31523</strain>
    </source>
</reference>
<dbReference type="PROSITE" id="PS00455">
    <property type="entry name" value="AMP_BINDING"/>
    <property type="match status" value="1"/>
</dbReference>
<comment type="caution">
    <text evidence="3">The sequence shown here is derived from an EMBL/GenBank/DDBJ whole genome shotgun (WGS) entry which is preliminary data.</text>
</comment>
<evidence type="ECO:0000259" key="1">
    <source>
        <dbReference type="Pfam" id="PF00501"/>
    </source>
</evidence>
<proteinExistence type="predicted"/>
<name>A0ABS5EYV1_9PROT</name>
<evidence type="ECO:0000313" key="4">
    <source>
        <dbReference type="Proteomes" id="UP001196870"/>
    </source>
</evidence>
<protein>
    <submittedName>
        <fullName evidence="3">ATP-dependent acyl-CoA ligase</fullName>
    </submittedName>
</protein>
<keyword evidence="3" id="KW-0436">Ligase</keyword>
<dbReference type="Pfam" id="PF00501">
    <property type="entry name" value="AMP-binding"/>
    <property type="match status" value="1"/>
</dbReference>